<keyword evidence="10" id="KW-1185">Reference proteome</keyword>
<accession>A0A250X8C6</accession>
<evidence type="ECO:0000256" key="5">
    <source>
        <dbReference type="ARBA" id="ARBA00022801"/>
    </source>
</evidence>
<comment type="caution">
    <text evidence="9">The sequence shown here is derived from an EMBL/GenBank/DDBJ whole genome shotgun (WGS) entry which is preliminary data.</text>
</comment>
<reference evidence="9 10" key="1">
    <citation type="submission" date="2017-08" db="EMBL/GenBank/DDBJ databases">
        <title>Acidophilic green algal genome provides insights into adaptation to an acidic environment.</title>
        <authorList>
            <person name="Hirooka S."/>
            <person name="Hirose Y."/>
            <person name="Kanesaki Y."/>
            <person name="Higuchi S."/>
            <person name="Fujiwara T."/>
            <person name="Onuma R."/>
            <person name="Era A."/>
            <person name="Ohbayashi R."/>
            <person name="Uzuka A."/>
            <person name="Nozaki H."/>
            <person name="Yoshikawa H."/>
            <person name="Miyagishima S.Y."/>
        </authorList>
    </citation>
    <scope>NUCLEOTIDE SEQUENCE [LARGE SCALE GENOMIC DNA]</scope>
    <source>
        <strain evidence="9 10">NIES-2499</strain>
    </source>
</reference>
<protein>
    <recommendedName>
        <fullName evidence="8">Peptidase S54 rhomboid domain-containing protein</fullName>
    </recommendedName>
</protein>
<evidence type="ECO:0000313" key="10">
    <source>
        <dbReference type="Proteomes" id="UP000232323"/>
    </source>
</evidence>
<dbReference type="PANTHER" id="PTHR43066">
    <property type="entry name" value="RHOMBOID-RELATED PROTEIN"/>
    <property type="match status" value="1"/>
</dbReference>
<evidence type="ECO:0000256" key="1">
    <source>
        <dbReference type="ARBA" id="ARBA00004141"/>
    </source>
</evidence>
<dbReference type="Pfam" id="PF01694">
    <property type="entry name" value="Rhomboid"/>
    <property type="match status" value="1"/>
</dbReference>
<keyword evidence="5" id="KW-0378">Hydrolase</keyword>
<name>A0A250X8C6_9CHLO</name>
<evidence type="ECO:0000256" key="3">
    <source>
        <dbReference type="ARBA" id="ARBA00022670"/>
    </source>
</evidence>
<evidence type="ECO:0000256" key="2">
    <source>
        <dbReference type="ARBA" id="ARBA00009045"/>
    </source>
</evidence>
<dbReference type="GO" id="GO:0006508">
    <property type="term" value="P:proteolysis"/>
    <property type="evidence" value="ECO:0007669"/>
    <property type="project" value="UniProtKB-KW"/>
</dbReference>
<keyword evidence="6" id="KW-1133">Transmembrane helix</keyword>
<dbReference type="GO" id="GO:0016020">
    <property type="term" value="C:membrane"/>
    <property type="evidence" value="ECO:0007669"/>
    <property type="project" value="UniProtKB-SubCell"/>
</dbReference>
<dbReference type="OrthoDB" id="10257275at2759"/>
<dbReference type="InterPro" id="IPR022764">
    <property type="entry name" value="Peptidase_S54_rhomboid_dom"/>
</dbReference>
<gene>
    <name evidence="9" type="ORF">CEUSTIGMA_g6460.t1</name>
</gene>
<dbReference type="SUPFAM" id="SSF144091">
    <property type="entry name" value="Rhomboid-like"/>
    <property type="match status" value="1"/>
</dbReference>
<evidence type="ECO:0000256" key="6">
    <source>
        <dbReference type="ARBA" id="ARBA00022989"/>
    </source>
</evidence>
<dbReference type="AlphaFoldDB" id="A0A250X8C6"/>
<evidence type="ECO:0000256" key="4">
    <source>
        <dbReference type="ARBA" id="ARBA00022692"/>
    </source>
</evidence>
<sequence length="439" mass="48017">MSVEELQNLVSFVWQEGALAKDRASSILSGYLQAITEQTVSSKFIIKNFQEKTEQLGAKWLWSDAISNFQPRLPYSTEMNEQLILLTCVTAAFRVLRMPSLHHEQNEQVTLQPGVTGSGTVTGEDTASIRSYQNQPPHHFLLPPVTLGLTLACVGLFYKPGGVAVSSVCLSPYCIVEKHEYARLLLPVLFHADSSHLLGNLASMIPDCAERERSVGSEIMAVQLLTLTTLSHGLYVLWAVIERHAFKRTSNYYFVGAVGLSSLALAVQVVQGVDCSHCELEDLSPGTASMQEKAGLYFGFPRRFAWAAQLLIAHVFSGQGVSLNGHLCGAAAGLLYAYFIQPGLRAGFSLLQGVTEQTNNRIIDDGGHIIVRVVRRNRLPSSKRWPHVRVWLLEMGIQVGVLATVAGLCNMYTRHQSAHNKSTASSINIGQLIPVAGSC</sequence>
<keyword evidence="4" id="KW-0812">Transmembrane</keyword>
<comment type="similarity">
    <text evidence="2">Belongs to the peptidase S54 family.</text>
</comment>
<comment type="subcellular location">
    <subcellularLocation>
        <location evidence="1">Membrane</location>
        <topology evidence="1">Multi-pass membrane protein</topology>
    </subcellularLocation>
</comment>
<evidence type="ECO:0000259" key="8">
    <source>
        <dbReference type="Pfam" id="PF01694"/>
    </source>
</evidence>
<dbReference type="InterPro" id="IPR035952">
    <property type="entry name" value="Rhomboid-like_sf"/>
</dbReference>
<proteinExistence type="inferred from homology"/>
<dbReference type="Proteomes" id="UP000232323">
    <property type="component" value="Unassembled WGS sequence"/>
</dbReference>
<keyword evidence="3" id="KW-0645">Protease</keyword>
<dbReference type="EMBL" id="BEGY01000038">
    <property type="protein sequence ID" value="GAX79020.1"/>
    <property type="molecule type" value="Genomic_DNA"/>
</dbReference>
<evidence type="ECO:0000256" key="7">
    <source>
        <dbReference type="ARBA" id="ARBA00023136"/>
    </source>
</evidence>
<dbReference type="Gene3D" id="1.20.1540.10">
    <property type="entry name" value="Rhomboid-like"/>
    <property type="match status" value="1"/>
</dbReference>
<keyword evidence="7" id="KW-0472">Membrane</keyword>
<dbReference type="GO" id="GO:0004252">
    <property type="term" value="F:serine-type endopeptidase activity"/>
    <property type="evidence" value="ECO:0007669"/>
    <property type="project" value="InterPro"/>
</dbReference>
<dbReference type="PANTHER" id="PTHR43066:SF1">
    <property type="entry name" value="RHOMBOID PROTEIN 2"/>
    <property type="match status" value="1"/>
</dbReference>
<feature type="domain" description="Peptidase S54 rhomboid" evidence="8">
    <location>
        <begin position="179"/>
        <end position="340"/>
    </location>
</feature>
<evidence type="ECO:0000313" key="9">
    <source>
        <dbReference type="EMBL" id="GAX79020.1"/>
    </source>
</evidence>
<organism evidence="9 10">
    <name type="scientific">Chlamydomonas eustigma</name>
    <dbReference type="NCBI Taxonomy" id="1157962"/>
    <lineage>
        <taxon>Eukaryota</taxon>
        <taxon>Viridiplantae</taxon>
        <taxon>Chlorophyta</taxon>
        <taxon>core chlorophytes</taxon>
        <taxon>Chlorophyceae</taxon>
        <taxon>CS clade</taxon>
        <taxon>Chlamydomonadales</taxon>
        <taxon>Chlamydomonadaceae</taxon>
        <taxon>Chlamydomonas</taxon>
    </lineage>
</organism>